<dbReference type="Pfam" id="PF10983">
    <property type="entry name" value="DUF2793"/>
    <property type="match status" value="1"/>
</dbReference>
<dbReference type="RefSeq" id="WP_092077327.1">
    <property type="nucleotide sequence ID" value="NZ_FOYI01000002.1"/>
</dbReference>
<accession>A0A1I6D953</accession>
<dbReference type="EMBL" id="FOYI01000002">
    <property type="protein sequence ID" value="SFR01979.1"/>
    <property type="molecule type" value="Genomic_DNA"/>
</dbReference>
<evidence type="ECO:0000313" key="2">
    <source>
        <dbReference type="Proteomes" id="UP000199302"/>
    </source>
</evidence>
<dbReference type="Proteomes" id="UP000199302">
    <property type="component" value="Unassembled WGS sequence"/>
</dbReference>
<dbReference type="InterPro" id="IPR021251">
    <property type="entry name" value="DUF2793"/>
</dbReference>
<name>A0A1I6D953_9RHOB</name>
<sequence length="267" mass="27363">MTQITPALSLPYIQPAQAQKHVTHNDALRVLDALVQLSVIEEPLAEPPANPDQGARYIVAPGATGVWDGQDGAIALFGPSGWEFHAAQPGWRADVQSSGEVYRFDGATWARVATESTDKLGVNTAADETNRLAVSASATLLTHSGTDHQLKINKASGGDTASLLFQTNWSGRAEMGTSGTDDFAIKVSADGATWNEGLSIGASDGAVTTGADLTVAGIARLLPIALADLPAAAPAGSLAFCPDTGAGAQLLFSDGSDWRGVGTGALV</sequence>
<organism evidence="1 2">
    <name type="scientific">Poseidonocella sedimentorum</name>
    <dbReference type="NCBI Taxonomy" id="871652"/>
    <lineage>
        <taxon>Bacteria</taxon>
        <taxon>Pseudomonadati</taxon>
        <taxon>Pseudomonadota</taxon>
        <taxon>Alphaproteobacteria</taxon>
        <taxon>Rhodobacterales</taxon>
        <taxon>Roseobacteraceae</taxon>
        <taxon>Poseidonocella</taxon>
    </lineage>
</organism>
<evidence type="ECO:0000313" key="1">
    <source>
        <dbReference type="EMBL" id="SFR01979.1"/>
    </source>
</evidence>
<gene>
    <name evidence="1" type="ORF">SAMN04515673_102449</name>
</gene>
<protein>
    <submittedName>
        <fullName evidence="1">Uncharacterized protein</fullName>
    </submittedName>
</protein>
<reference evidence="1 2" key="1">
    <citation type="submission" date="2016-10" db="EMBL/GenBank/DDBJ databases">
        <authorList>
            <person name="de Groot N.N."/>
        </authorList>
    </citation>
    <scope>NUCLEOTIDE SEQUENCE [LARGE SCALE GENOMIC DNA]</scope>
    <source>
        <strain evidence="2">KMM 9023,NRIC 0796,JCM 17311,KCTC 23692</strain>
    </source>
</reference>
<dbReference type="STRING" id="871652.SAMN04515673_102449"/>
<keyword evidence="2" id="KW-1185">Reference proteome</keyword>
<proteinExistence type="predicted"/>
<dbReference type="AlphaFoldDB" id="A0A1I6D953"/>